<protein>
    <recommendedName>
        <fullName evidence="5">Transglycosylase SLT domain-containing protein</fullName>
    </recommendedName>
</protein>
<dbReference type="InterPro" id="IPR023346">
    <property type="entry name" value="Lysozyme-like_dom_sf"/>
</dbReference>
<evidence type="ECO:0000256" key="2">
    <source>
        <dbReference type="SAM" id="SignalP"/>
    </source>
</evidence>
<gene>
    <name evidence="3" type="ORF">A2370_03260</name>
</gene>
<organism evidence="3 4">
    <name type="scientific">Candidatus Vogelbacteria bacterium RIFOXYB1_FULL_42_16</name>
    <dbReference type="NCBI Taxonomy" id="1802436"/>
    <lineage>
        <taxon>Bacteria</taxon>
        <taxon>Candidatus Vogeliibacteriota</taxon>
    </lineage>
</organism>
<evidence type="ECO:0000313" key="4">
    <source>
        <dbReference type="Proteomes" id="UP000176222"/>
    </source>
</evidence>
<evidence type="ECO:0000313" key="3">
    <source>
        <dbReference type="EMBL" id="OHA59178.1"/>
    </source>
</evidence>
<dbReference type="SUPFAM" id="SSF53955">
    <property type="entry name" value="Lysozyme-like"/>
    <property type="match status" value="1"/>
</dbReference>
<feature type="coiled-coil region" evidence="1">
    <location>
        <begin position="194"/>
        <end position="228"/>
    </location>
</feature>
<dbReference type="STRING" id="1802436.A2370_03260"/>
<sequence length="448" mass="49668">MPLTNADRRFFWSVCLVISVCFISSPTHIFAQTEDQAAREARLRAELSVVEKEIADQTGLLRTKQKETASVQRDIDILNIKIKTAQLNIKARQVEISRLGTDIGKKEKTIGALVSKIDREKMSLAELLRHARNLDDSSAIEVALSDKQVTDFFVDLTAFHFVQEAVADSFQVIRGTKKETEKQKVVLEDKRDVEINAKKAIEMEKAKIEELNKQKNVLLRLNKAQEGAYKSVIAEKQKEKTRILNALFKLRDSKGISFGQALEYANQVSKKIGIRPAFLLAIITQESDINSGTLGVNVGTCNRPQDSQKWRDVMKPTRDYEPFLRITQSLGIDPDTIPVSCPYGSGYGGAMGPAQFIPSTWELYIGRISAITGNKPPNPWNAEDAFAASGLLLVDNGAIGGNYAAERKAALKYYAGGNWSLAKNAFYGDQVMAKASKYQAMIETLQGG</sequence>
<keyword evidence="1" id="KW-0175">Coiled coil</keyword>
<keyword evidence="2" id="KW-0732">Signal</keyword>
<comment type="caution">
    <text evidence="3">The sequence shown here is derived from an EMBL/GenBank/DDBJ whole genome shotgun (WGS) entry which is preliminary data.</text>
</comment>
<feature type="chain" id="PRO_5009584095" description="Transglycosylase SLT domain-containing protein" evidence="2">
    <location>
        <begin position="32"/>
        <end position="448"/>
    </location>
</feature>
<reference evidence="3 4" key="1">
    <citation type="journal article" date="2016" name="Nat. Commun.">
        <title>Thousands of microbial genomes shed light on interconnected biogeochemical processes in an aquifer system.</title>
        <authorList>
            <person name="Anantharaman K."/>
            <person name="Brown C.T."/>
            <person name="Hug L.A."/>
            <person name="Sharon I."/>
            <person name="Castelle C.J."/>
            <person name="Probst A.J."/>
            <person name="Thomas B.C."/>
            <person name="Singh A."/>
            <person name="Wilkins M.J."/>
            <person name="Karaoz U."/>
            <person name="Brodie E.L."/>
            <person name="Williams K.H."/>
            <person name="Hubbard S.S."/>
            <person name="Banfield J.F."/>
        </authorList>
    </citation>
    <scope>NUCLEOTIDE SEQUENCE [LARGE SCALE GENOMIC DNA]</scope>
</reference>
<name>A0A1G2QFL5_9BACT</name>
<dbReference type="Gene3D" id="6.10.250.3150">
    <property type="match status" value="1"/>
</dbReference>
<dbReference type="EMBL" id="MHTH01000005">
    <property type="protein sequence ID" value="OHA59178.1"/>
    <property type="molecule type" value="Genomic_DNA"/>
</dbReference>
<feature type="signal peptide" evidence="2">
    <location>
        <begin position="1"/>
        <end position="31"/>
    </location>
</feature>
<evidence type="ECO:0008006" key="5">
    <source>
        <dbReference type="Google" id="ProtNLM"/>
    </source>
</evidence>
<dbReference type="Gene3D" id="1.10.530.10">
    <property type="match status" value="1"/>
</dbReference>
<proteinExistence type="predicted"/>
<dbReference type="AlphaFoldDB" id="A0A1G2QFL5"/>
<dbReference type="Proteomes" id="UP000176222">
    <property type="component" value="Unassembled WGS sequence"/>
</dbReference>
<accession>A0A1G2QFL5</accession>
<evidence type="ECO:0000256" key="1">
    <source>
        <dbReference type="SAM" id="Coils"/>
    </source>
</evidence>